<comment type="caution">
    <text evidence="1">The sequence shown here is derived from an EMBL/GenBank/DDBJ whole genome shotgun (WGS) entry which is preliminary data.</text>
</comment>
<organism evidence="1 2">
    <name type="scientific">Lasiodiplodia mahajangana</name>
    <dbReference type="NCBI Taxonomy" id="1108764"/>
    <lineage>
        <taxon>Eukaryota</taxon>
        <taxon>Fungi</taxon>
        <taxon>Dikarya</taxon>
        <taxon>Ascomycota</taxon>
        <taxon>Pezizomycotina</taxon>
        <taxon>Dothideomycetes</taxon>
        <taxon>Dothideomycetes incertae sedis</taxon>
        <taxon>Botryosphaeriales</taxon>
        <taxon>Botryosphaeriaceae</taxon>
        <taxon>Lasiodiplodia</taxon>
    </lineage>
</organism>
<sequence length="576" mass="60937">MATSQSLEHDSSSGLSPSPKAAPQLVVDSTDDADVRRDPAVVEPKADPEYVTGVKLAIMVATVGFASFLILLDLMIVSTAVPKITDEFHSLGDVGWYASAYQFGSASPQPLTGKIYKYFNTKWTFLVFFAVFEVGSVVCGAANSSAAFIVGRFIAGFGGAGVATGTIAIVSNSAPLEKRAGLLGLTLGFNLLGIVLGPLIGGVFTSYVTWRWCFYINLPIGAVAALSIFLLPVPEPTIKPRAISLLPRLHHHLDLIGFVLFAPAILQLILALQFGGRTFAWNSSQVIGLFVGAAATFAVWFLWNRHRGEDAMMPRALIRRKNVLAAALYNASQTSALYAAIYYLPIYFQAVKGASAVLSGVYLLPLILFQLVCAGASGGVVQKIGYTIPITLFASVFLSTGTGLLSLLQPGTSTARWVGFQILVGVGFGSGLQMPIIAVQAAMDGEELASGIAFMVFAQAIGPAIANTLYNVIFLASLPAQIAKYAPDANAQAIIDAGASGYRSIVSPEDLDGVEVAYSNSLGRIYYLAVAFAALCAVASWGMGWNDLRKKEVDVTEAKTDGTGTDRQVEEVKEAA</sequence>
<dbReference type="Proteomes" id="UP001153332">
    <property type="component" value="Unassembled WGS sequence"/>
</dbReference>
<name>A0ACC2K087_9PEZI</name>
<proteinExistence type="predicted"/>
<reference evidence="1" key="1">
    <citation type="submission" date="2022-12" db="EMBL/GenBank/DDBJ databases">
        <title>Genome Sequence of Lasiodiplodia mahajangana.</title>
        <authorList>
            <person name="Buettner E."/>
        </authorList>
    </citation>
    <scope>NUCLEOTIDE SEQUENCE</scope>
    <source>
        <strain evidence="1">VT137</strain>
    </source>
</reference>
<accession>A0ACC2K087</accession>
<protein>
    <submittedName>
        <fullName evidence="1">Uncharacterized protein</fullName>
    </submittedName>
</protein>
<gene>
    <name evidence="1" type="ORF">O1611_g490</name>
</gene>
<keyword evidence="2" id="KW-1185">Reference proteome</keyword>
<evidence type="ECO:0000313" key="1">
    <source>
        <dbReference type="EMBL" id="KAJ8133129.1"/>
    </source>
</evidence>
<dbReference type="EMBL" id="JAPUUL010000042">
    <property type="protein sequence ID" value="KAJ8133129.1"/>
    <property type="molecule type" value="Genomic_DNA"/>
</dbReference>
<evidence type="ECO:0000313" key="2">
    <source>
        <dbReference type="Proteomes" id="UP001153332"/>
    </source>
</evidence>